<keyword evidence="7" id="KW-0548">Nucleotidyltransferase</keyword>
<dbReference type="SUPFAM" id="SSF55781">
    <property type="entry name" value="GAF domain-like"/>
    <property type="match status" value="2"/>
</dbReference>
<dbReference type="PANTHER" id="PTHR45138:SF9">
    <property type="entry name" value="DIGUANYLATE CYCLASE DGCM-RELATED"/>
    <property type="match status" value="1"/>
</dbReference>
<evidence type="ECO:0000256" key="4">
    <source>
        <dbReference type="SAM" id="Phobius"/>
    </source>
</evidence>
<dbReference type="GO" id="GO:0052621">
    <property type="term" value="F:diguanylate cyclase activity"/>
    <property type="evidence" value="ECO:0007669"/>
    <property type="project" value="UniProtKB-EC"/>
</dbReference>
<gene>
    <name evidence="7" type="ORF">ACFOZ4_06650</name>
</gene>
<dbReference type="InterPro" id="IPR043128">
    <property type="entry name" value="Rev_trsase/Diguanyl_cyclase"/>
</dbReference>
<dbReference type="RefSeq" id="WP_253758178.1">
    <property type="nucleotide sequence ID" value="NZ_JAMZDZ010000001.1"/>
</dbReference>
<proteinExistence type="predicted"/>
<dbReference type="NCBIfam" id="TIGR00254">
    <property type="entry name" value="GGDEF"/>
    <property type="match status" value="1"/>
</dbReference>
<feature type="domain" description="GGDEF" evidence="6">
    <location>
        <begin position="563"/>
        <end position="696"/>
    </location>
</feature>
<dbReference type="InterPro" id="IPR050469">
    <property type="entry name" value="Diguanylate_Cyclase"/>
</dbReference>
<evidence type="ECO:0000256" key="2">
    <source>
        <dbReference type="ARBA" id="ARBA00022989"/>
    </source>
</evidence>
<dbReference type="Pfam" id="PF00990">
    <property type="entry name" value="GGDEF"/>
    <property type="match status" value="1"/>
</dbReference>
<evidence type="ECO:0000259" key="6">
    <source>
        <dbReference type="PROSITE" id="PS50887"/>
    </source>
</evidence>
<dbReference type="Pfam" id="PF13185">
    <property type="entry name" value="GAF_2"/>
    <property type="match status" value="1"/>
</dbReference>
<dbReference type="SUPFAM" id="SSF158472">
    <property type="entry name" value="HAMP domain-like"/>
    <property type="match status" value="1"/>
</dbReference>
<evidence type="ECO:0000313" key="7">
    <source>
        <dbReference type="EMBL" id="MFC4130280.1"/>
    </source>
</evidence>
<protein>
    <submittedName>
        <fullName evidence="7">Diguanylate cyclase</fullName>
        <ecNumber evidence="7">2.7.7.65</ecNumber>
    </submittedName>
</protein>
<dbReference type="SMART" id="SM00065">
    <property type="entry name" value="GAF"/>
    <property type="match status" value="1"/>
</dbReference>
<keyword evidence="8" id="KW-1185">Reference proteome</keyword>
<feature type="compositionally biased region" description="Gly residues" evidence="3">
    <location>
        <begin position="719"/>
        <end position="737"/>
    </location>
</feature>
<evidence type="ECO:0000313" key="8">
    <source>
        <dbReference type="Proteomes" id="UP001595816"/>
    </source>
</evidence>
<evidence type="ECO:0000259" key="5">
    <source>
        <dbReference type="PROSITE" id="PS50885"/>
    </source>
</evidence>
<dbReference type="SMART" id="SM00304">
    <property type="entry name" value="HAMP"/>
    <property type="match status" value="1"/>
</dbReference>
<dbReference type="EMBL" id="JBHSAY010000005">
    <property type="protein sequence ID" value="MFC4130280.1"/>
    <property type="molecule type" value="Genomic_DNA"/>
</dbReference>
<dbReference type="InterPro" id="IPR003018">
    <property type="entry name" value="GAF"/>
</dbReference>
<dbReference type="Gene3D" id="3.30.450.40">
    <property type="match status" value="2"/>
</dbReference>
<dbReference type="CDD" id="cd06225">
    <property type="entry name" value="HAMP"/>
    <property type="match status" value="1"/>
</dbReference>
<sequence>MTLRTRLTSAFLATVLAPVVVGALVAGGVLTSVARDQAAQRLSVAATAVRTSVTALCGQLGAVAQAVAAAPAPDRAAVAQGYVVRGLATGVHIETGGEADFAGITTPGAPPPPWADCPPGSASDIGPASYEGLAARVDLVSGGQTIGSVYAAQTVDRAFLNRLSDAIGVDVELRPGSFFHAFGDSPEVTDPADDFEALPRSQTTTAPVASGPFNRVLGAGDGLPLPLTLSVPEPDAYARYAMLAAIVLITAAAAVLVAWWLARTTTAPLANLVTAVDRVADGDLQARVPVRGNDEIGQVASAFNRMTGELESYVDALTASRDQLRGQLGVLGDTLSSTHDLHRILQVILQTARHAAGARAGVVLLIDPATGLLTGQCAEGLDPAIPIRVPIGEGLLGSVAATGVPVRGRTDRDGPVLLAAEPRCKSYVVVPFTLGGPLPSAASVATVAADPASGPAAGPGGSAGAADLPQVEAGPVGLWPAGLPAAQGVLAVYDRVGRDEFDDGDLDTLRTFAGQASVAVDNVRVHEEAQRLSVTDSLTGLLNYRSMLDCLRREADRAHRFGRRLCVLALDLDRFKEINDSYGHAAGDVVLAEFARRVRAEIREVDLAFRHGGEEFVVLLPETDLAGGVAVADRLCASMRTQPVLLPRGRVDVTVSIGIAVFPEHGATGSAVLQAADDALYAAKAAGRDRHRTAFSPGVASVPPSSLLDPPTQPSPAAAGGGGAGSGGAAAGSGVAGDQGESATVTELTTRGASSGPHPPRQVNGR</sequence>
<dbReference type="PROSITE" id="PS50887">
    <property type="entry name" value="GGDEF"/>
    <property type="match status" value="1"/>
</dbReference>
<keyword evidence="1 4" id="KW-0812">Transmembrane</keyword>
<keyword evidence="7" id="KW-0808">Transferase</keyword>
<dbReference type="InterPro" id="IPR029016">
    <property type="entry name" value="GAF-like_dom_sf"/>
</dbReference>
<comment type="caution">
    <text evidence="7">The sequence shown here is derived from an EMBL/GenBank/DDBJ whole genome shotgun (WGS) entry which is preliminary data.</text>
</comment>
<organism evidence="7 8">
    <name type="scientific">Hamadaea flava</name>
    <dbReference type="NCBI Taxonomy" id="1742688"/>
    <lineage>
        <taxon>Bacteria</taxon>
        <taxon>Bacillati</taxon>
        <taxon>Actinomycetota</taxon>
        <taxon>Actinomycetes</taxon>
        <taxon>Micromonosporales</taxon>
        <taxon>Micromonosporaceae</taxon>
        <taxon>Hamadaea</taxon>
    </lineage>
</organism>
<dbReference type="InterPro" id="IPR003660">
    <property type="entry name" value="HAMP_dom"/>
</dbReference>
<dbReference type="PANTHER" id="PTHR45138">
    <property type="entry name" value="REGULATORY COMPONENTS OF SENSORY TRANSDUCTION SYSTEM"/>
    <property type="match status" value="1"/>
</dbReference>
<keyword evidence="2 4" id="KW-1133">Transmembrane helix</keyword>
<feature type="domain" description="HAMP" evidence="5">
    <location>
        <begin position="263"/>
        <end position="315"/>
    </location>
</feature>
<dbReference type="SMART" id="SM00267">
    <property type="entry name" value="GGDEF"/>
    <property type="match status" value="1"/>
</dbReference>
<dbReference type="PROSITE" id="PS50885">
    <property type="entry name" value="HAMP"/>
    <property type="match status" value="1"/>
</dbReference>
<dbReference type="EC" id="2.7.7.65" evidence="7"/>
<dbReference type="InterPro" id="IPR029787">
    <property type="entry name" value="Nucleotide_cyclase"/>
</dbReference>
<name>A0ABV8LIZ6_9ACTN</name>
<feature type="region of interest" description="Disordered" evidence="3">
    <location>
        <begin position="694"/>
        <end position="766"/>
    </location>
</feature>
<evidence type="ECO:0000256" key="3">
    <source>
        <dbReference type="SAM" id="MobiDB-lite"/>
    </source>
</evidence>
<reference evidence="8" key="1">
    <citation type="journal article" date="2019" name="Int. J. Syst. Evol. Microbiol.">
        <title>The Global Catalogue of Microorganisms (GCM) 10K type strain sequencing project: providing services to taxonomists for standard genome sequencing and annotation.</title>
        <authorList>
            <consortium name="The Broad Institute Genomics Platform"/>
            <consortium name="The Broad Institute Genome Sequencing Center for Infectious Disease"/>
            <person name="Wu L."/>
            <person name="Ma J."/>
        </authorList>
    </citation>
    <scope>NUCLEOTIDE SEQUENCE [LARGE SCALE GENOMIC DNA]</scope>
    <source>
        <strain evidence="8">CGMCC 4.7289</strain>
    </source>
</reference>
<feature type="transmembrane region" description="Helical" evidence="4">
    <location>
        <begin position="240"/>
        <end position="262"/>
    </location>
</feature>
<dbReference type="SUPFAM" id="SSF55073">
    <property type="entry name" value="Nucleotide cyclase"/>
    <property type="match status" value="1"/>
</dbReference>
<dbReference type="Proteomes" id="UP001595816">
    <property type="component" value="Unassembled WGS sequence"/>
</dbReference>
<keyword evidence="4" id="KW-0472">Membrane</keyword>
<dbReference type="InterPro" id="IPR000160">
    <property type="entry name" value="GGDEF_dom"/>
</dbReference>
<accession>A0ABV8LIZ6</accession>
<dbReference type="Pfam" id="PF00672">
    <property type="entry name" value="HAMP"/>
    <property type="match status" value="1"/>
</dbReference>
<dbReference type="Gene3D" id="3.30.70.270">
    <property type="match status" value="1"/>
</dbReference>
<feature type="compositionally biased region" description="Polar residues" evidence="3">
    <location>
        <begin position="741"/>
        <end position="753"/>
    </location>
</feature>
<dbReference type="CDD" id="cd01949">
    <property type="entry name" value="GGDEF"/>
    <property type="match status" value="1"/>
</dbReference>
<dbReference type="Gene3D" id="6.10.340.10">
    <property type="match status" value="1"/>
</dbReference>
<evidence type="ECO:0000256" key="1">
    <source>
        <dbReference type="ARBA" id="ARBA00022692"/>
    </source>
</evidence>